<proteinExistence type="predicted"/>
<dbReference type="Proteomes" id="UP000256964">
    <property type="component" value="Unassembled WGS sequence"/>
</dbReference>
<protein>
    <recommendedName>
        <fullName evidence="3">Cytochrome P450</fullName>
    </recommendedName>
</protein>
<accession>A0A371DCV9</accession>
<evidence type="ECO:0000313" key="2">
    <source>
        <dbReference type="Proteomes" id="UP000256964"/>
    </source>
</evidence>
<dbReference type="AlphaFoldDB" id="A0A371DCV9"/>
<keyword evidence="2" id="KW-1185">Reference proteome</keyword>
<evidence type="ECO:0008006" key="3">
    <source>
        <dbReference type="Google" id="ProtNLM"/>
    </source>
</evidence>
<dbReference type="EMBL" id="KZ857400">
    <property type="protein sequence ID" value="RDX50381.1"/>
    <property type="molecule type" value="Genomic_DNA"/>
</dbReference>
<organism evidence="1 2">
    <name type="scientific">Lentinus brumalis</name>
    <dbReference type="NCBI Taxonomy" id="2498619"/>
    <lineage>
        <taxon>Eukaryota</taxon>
        <taxon>Fungi</taxon>
        <taxon>Dikarya</taxon>
        <taxon>Basidiomycota</taxon>
        <taxon>Agaricomycotina</taxon>
        <taxon>Agaricomycetes</taxon>
        <taxon>Polyporales</taxon>
        <taxon>Polyporaceae</taxon>
        <taxon>Lentinus</taxon>
    </lineage>
</organism>
<dbReference type="OrthoDB" id="2802867at2759"/>
<reference evidence="1 2" key="1">
    <citation type="journal article" date="2018" name="Biotechnol. Biofuels">
        <title>Integrative visual omics of the white-rot fungus Polyporus brumalis exposes the biotechnological potential of its oxidative enzymes for delignifying raw plant biomass.</title>
        <authorList>
            <person name="Miyauchi S."/>
            <person name="Rancon A."/>
            <person name="Drula E."/>
            <person name="Hage H."/>
            <person name="Chaduli D."/>
            <person name="Favel A."/>
            <person name="Grisel S."/>
            <person name="Henrissat B."/>
            <person name="Herpoel-Gimbert I."/>
            <person name="Ruiz-Duenas F.J."/>
            <person name="Chevret D."/>
            <person name="Hainaut M."/>
            <person name="Lin J."/>
            <person name="Wang M."/>
            <person name="Pangilinan J."/>
            <person name="Lipzen A."/>
            <person name="Lesage-Meessen L."/>
            <person name="Navarro D."/>
            <person name="Riley R."/>
            <person name="Grigoriev I.V."/>
            <person name="Zhou S."/>
            <person name="Raouche S."/>
            <person name="Rosso M.N."/>
        </authorList>
    </citation>
    <scope>NUCLEOTIDE SEQUENCE [LARGE SCALE GENOMIC DNA]</scope>
    <source>
        <strain evidence="1 2">BRFM 1820</strain>
    </source>
</reference>
<name>A0A371DCV9_9APHY</name>
<evidence type="ECO:0000313" key="1">
    <source>
        <dbReference type="EMBL" id="RDX50381.1"/>
    </source>
</evidence>
<sequence length="79" mass="9041">MRKPELWRAHDEVCDRYGKQRTNILASHHCSRSMEGELVYLPVMGRQMMILGSPRVVSELLDKRSAFTSNKPPSALITL</sequence>
<gene>
    <name evidence="1" type="ORF">OH76DRAFT_1349285</name>
</gene>